<accession>A0A7W5V3U7</accession>
<dbReference type="Proteomes" id="UP000579945">
    <property type="component" value="Unassembled WGS sequence"/>
</dbReference>
<dbReference type="RefSeq" id="WP_183646817.1">
    <property type="nucleotide sequence ID" value="NZ_JACIBV010000001.1"/>
</dbReference>
<keyword evidence="2" id="KW-1185">Reference proteome</keyword>
<protein>
    <submittedName>
        <fullName evidence="1">Uncharacterized protein</fullName>
    </submittedName>
</protein>
<reference evidence="1 2" key="1">
    <citation type="submission" date="2020-08" db="EMBL/GenBank/DDBJ databases">
        <title>Sequencing the genomes of 1000 actinobacteria strains.</title>
        <authorList>
            <person name="Klenk H.-P."/>
        </authorList>
    </citation>
    <scope>NUCLEOTIDE SEQUENCE [LARGE SCALE GENOMIC DNA]</scope>
    <source>
        <strain evidence="1 2">DSM 44320</strain>
    </source>
</reference>
<dbReference type="EMBL" id="JACIBV010000001">
    <property type="protein sequence ID" value="MBB3726920.1"/>
    <property type="molecule type" value="Genomic_DNA"/>
</dbReference>
<comment type="caution">
    <text evidence="1">The sequence shown here is derived from an EMBL/GenBank/DDBJ whole genome shotgun (WGS) entry which is preliminary data.</text>
</comment>
<sequence length="139" mass="15027">MRAKIVDLLHSPARTRASGAWLVGQRGTVVMVLRNGTLALLELDSAADDLPGGVRRWPVHWDDLLVYGMESVSGHPVDDYRLGLSGAGRQAVQHAVPLDTKISLCGESVYPLSVCGWSIPFSPTADRACLECVHRAELP</sequence>
<evidence type="ECO:0000313" key="1">
    <source>
        <dbReference type="EMBL" id="MBB3726920.1"/>
    </source>
</evidence>
<organism evidence="1 2">
    <name type="scientific">Nonomuraea dietziae</name>
    <dbReference type="NCBI Taxonomy" id="65515"/>
    <lineage>
        <taxon>Bacteria</taxon>
        <taxon>Bacillati</taxon>
        <taxon>Actinomycetota</taxon>
        <taxon>Actinomycetes</taxon>
        <taxon>Streptosporangiales</taxon>
        <taxon>Streptosporangiaceae</taxon>
        <taxon>Nonomuraea</taxon>
    </lineage>
</organism>
<dbReference type="GeneID" id="95389254"/>
<dbReference type="AlphaFoldDB" id="A0A7W5V3U7"/>
<evidence type="ECO:0000313" key="2">
    <source>
        <dbReference type="Proteomes" id="UP000579945"/>
    </source>
</evidence>
<name>A0A7W5V3U7_9ACTN</name>
<gene>
    <name evidence="1" type="ORF">FHR33_002780</name>
</gene>
<proteinExistence type="predicted"/>